<dbReference type="EMBL" id="NBSH01000003">
    <property type="protein sequence ID" value="ORX38899.1"/>
    <property type="molecule type" value="Genomic_DNA"/>
</dbReference>
<evidence type="ECO:0000313" key="7">
    <source>
        <dbReference type="Proteomes" id="UP000193218"/>
    </source>
</evidence>
<sequence>MLVIRLSHALSSLSFLVVALGNIHRPPARGFRAHDIVKRQANGHYIGGVLLDVSFGSGYSTASTPSLTSSSSGRARGPLRAGFLDWNLVAISTSSAPDQTSSVAISSSISSHASSPIPTHSSTASITSIRPPQVIHLIEVGSGVAGGNQATYTSNAPPSTTVQSQHVPDLDPDPNPNPHPQSQAPLSAETSSTSVADGVPVPGPTYSGTSGDQAGWVRAHNAYRSQYQAPALTWSDDMMWKAKGNAELCTYGHTNTGENIAWGPDMGPDKVIDMWMSEAPLYDWSHPGYQDPAGHFTQVIWVDSLRVGCYIVNCPDGGQQATCEYDPIGNYVNAGMFQANVKPKT</sequence>
<dbReference type="Proteomes" id="UP000193218">
    <property type="component" value="Unassembled WGS sequence"/>
</dbReference>
<feature type="signal peptide" evidence="4">
    <location>
        <begin position="1"/>
        <end position="21"/>
    </location>
</feature>
<gene>
    <name evidence="6" type="ORF">BD324DRAFT_297110</name>
</gene>
<keyword evidence="7" id="KW-1185">Reference proteome</keyword>
<dbReference type="PROSITE" id="PS01009">
    <property type="entry name" value="CRISP_1"/>
    <property type="match status" value="1"/>
</dbReference>
<keyword evidence="4" id="KW-0732">Signal</keyword>
<comment type="similarity">
    <text evidence="1">Belongs to the vasopressin/oxytocin family.</text>
</comment>
<dbReference type="Gene3D" id="3.40.33.10">
    <property type="entry name" value="CAP"/>
    <property type="match status" value="1"/>
</dbReference>
<dbReference type="InterPro" id="IPR035940">
    <property type="entry name" value="CAP_sf"/>
</dbReference>
<organism evidence="6 7">
    <name type="scientific">Kockovaella imperatae</name>
    <dbReference type="NCBI Taxonomy" id="4999"/>
    <lineage>
        <taxon>Eukaryota</taxon>
        <taxon>Fungi</taxon>
        <taxon>Dikarya</taxon>
        <taxon>Basidiomycota</taxon>
        <taxon>Agaricomycotina</taxon>
        <taxon>Tremellomycetes</taxon>
        <taxon>Tremellales</taxon>
        <taxon>Cuniculitremaceae</taxon>
        <taxon>Kockovaella</taxon>
    </lineage>
</organism>
<dbReference type="PROSITE" id="PS00264">
    <property type="entry name" value="NEUROHYPOPHYS_HORM"/>
    <property type="match status" value="1"/>
</dbReference>
<dbReference type="STRING" id="4999.A0A1Y1ULN7"/>
<proteinExistence type="inferred from homology"/>
<dbReference type="GO" id="GO:0005185">
    <property type="term" value="F:neurohypophyseal hormone activity"/>
    <property type="evidence" value="ECO:0007669"/>
    <property type="project" value="InterPro"/>
</dbReference>
<keyword evidence="2" id="KW-1015">Disulfide bond</keyword>
<dbReference type="OrthoDB" id="337038at2759"/>
<comment type="caution">
    <text evidence="6">The sequence shown here is derived from an EMBL/GenBank/DDBJ whole genome shotgun (WGS) entry which is preliminary data.</text>
</comment>
<protein>
    <submittedName>
        <fullName evidence="6">CAP domain-containing protein</fullName>
    </submittedName>
</protein>
<evidence type="ECO:0000256" key="1">
    <source>
        <dbReference type="ARBA" id="ARBA00007369"/>
    </source>
</evidence>
<evidence type="ECO:0000259" key="5">
    <source>
        <dbReference type="SMART" id="SM00198"/>
    </source>
</evidence>
<dbReference type="SUPFAM" id="SSF55797">
    <property type="entry name" value="PR-1-like"/>
    <property type="match status" value="1"/>
</dbReference>
<dbReference type="GO" id="GO:0005576">
    <property type="term" value="C:extracellular region"/>
    <property type="evidence" value="ECO:0007669"/>
    <property type="project" value="InterPro"/>
</dbReference>
<dbReference type="RefSeq" id="XP_021872762.1">
    <property type="nucleotide sequence ID" value="XM_022012414.1"/>
</dbReference>
<dbReference type="InterPro" id="IPR001283">
    <property type="entry name" value="CRISP-related"/>
</dbReference>
<dbReference type="PRINTS" id="PR00837">
    <property type="entry name" value="V5TPXLIKE"/>
</dbReference>
<feature type="region of interest" description="Disordered" evidence="3">
    <location>
        <begin position="107"/>
        <end position="128"/>
    </location>
</feature>
<feature type="compositionally biased region" description="Polar residues" evidence="3">
    <location>
        <begin position="181"/>
        <end position="195"/>
    </location>
</feature>
<dbReference type="PANTHER" id="PTHR10334">
    <property type="entry name" value="CYSTEINE-RICH SECRETORY PROTEIN-RELATED"/>
    <property type="match status" value="1"/>
</dbReference>
<feature type="region of interest" description="Disordered" evidence="3">
    <location>
        <begin position="148"/>
        <end position="212"/>
    </location>
</feature>
<dbReference type="InterPro" id="IPR022423">
    <property type="entry name" value="Neurohypophysial_hormone_CS"/>
</dbReference>
<accession>A0A1Y1ULN7</accession>
<dbReference type="GeneID" id="33554222"/>
<evidence type="ECO:0000313" key="6">
    <source>
        <dbReference type="EMBL" id="ORX38899.1"/>
    </source>
</evidence>
<dbReference type="Pfam" id="PF00188">
    <property type="entry name" value="CAP"/>
    <property type="match status" value="1"/>
</dbReference>
<dbReference type="InParanoid" id="A0A1Y1ULN7"/>
<feature type="compositionally biased region" description="Polar residues" evidence="3">
    <location>
        <begin position="148"/>
        <end position="166"/>
    </location>
</feature>
<evidence type="ECO:0000256" key="4">
    <source>
        <dbReference type="SAM" id="SignalP"/>
    </source>
</evidence>
<dbReference type="AlphaFoldDB" id="A0A1Y1ULN7"/>
<evidence type="ECO:0000256" key="3">
    <source>
        <dbReference type="SAM" id="MobiDB-lite"/>
    </source>
</evidence>
<dbReference type="SMART" id="SM00198">
    <property type="entry name" value="SCP"/>
    <property type="match status" value="1"/>
</dbReference>
<dbReference type="InterPro" id="IPR018244">
    <property type="entry name" value="Allrgn_V5/Tpx1_CS"/>
</dbReference>
<dbReference type="InterPro" id="IPR014044">
    <property type="entry name" value="CAP_dom"/>
</dbReference>
<evidence type="ECO:0000256" key="2">
    <source>
        <dbReference type="ARBA" id="ARBA00023157"/>
    </source>
</evidence>
<feature type="domain" description="SCP" evidence="5">
    <location>
        <begin position="211"/>
        <end position="333"/>
    </location>
</feature>
<reference evidence="6 7" key="1">
    <citation type="submission" date="2017-03" db="EMBL/GenBank/DDBJ databases">
        <title>Widespread Adenine N6-methylation of Active Genes in Fungi.</title>
        <authorList>
            <consortium name="DOE Joint Genome Institute"/>
            <person name="Mondo S.J."/>
            <person name="Dannebaum R.O."/>
            <person name="Kuo R.C."/>
            <person name="Louie K.B."/>
            <person name="Bewick A.J."/>
            <person name="Labutti K."/>
            <person name="Haridas S."/>
            <person name="Kuo A."/>
            <person name="Salamov A."/>
            <person name="Ahrendt S.R."/>
            <person name="Lau R."/>
            <person name="Bowen B.P."/>
            <person name="Lipzen A."/>
            <person name="Sullivan W."/>
            <person name="Andreopoulos W.B."/>
            <person name="Clum A."/>
            <person name="Lindquist E."/>
            <person name="Daum C."/>
            <person name="Northen T.R."/>
            <person name="Ramamoorthy G."/>
            <person name="Schmitz R.J."/>
            <person name="Gryganskyi A."/>
            <person name="Culley D."/>
            <person name="Magnuson J."/>
            <person name="James T.Y."/>
            <person name="O'Malley M.A."/>
            <person name="Stajich J.E."/>
            <person name="Spatafora J.W."/>
            <person name="Visel A."/>
            <person name="Grigoriev I.V."/>
        </authorList>
    </citation>
    <scope>NUCLEOTIDE SEQUENCE [LARGE SCALE GENOMIC DNA]</scope>
    <source>
        <strain evidence="6 7">NRRL Y-17943</strain>
    </source>
</reference>
<name>A0A1Y1ULN7_9TREE</name>
<feature type="chain" id="PRO_5013231483" evidence="4">
    <location>
        <begin position="22"/>
        <end position="345"/>
    </location>
</feature>